<protein>
    <recommendedName>
        <fullName evidence="10">Poly(A) polymerase I</fullName>
    </recommendedName>
</protein>
<proteinExistence type="inferred from homology"/>
<dbReference type="Gene3D" id="1.10.3090.10">
    <property type="entry name" value="cca-adding enzyme, domain 2"/>
    <property type="match status" value="1"/>
</dbReference>
<feature type="domain" description="tRNA nucleotidyltransferase/poly(A) polymerase RNA and SrmB- binding" evidence="7">
    <location>
        <begin position="248"/>
        <end position="307"/>
    </location>
</feature>
<gene>
    <name evidence="8" type="ORF">VitviT2T_005800</name>
</gene>
<evidence type="ECO:0000259" key="6">
    <source>
        <dbReference type="Pfam" id="PF01743"/>
    </source>
</evidence>
<comment type="similarity">
    <text evidence="1 4">Belongs to the tRNA nucleotidyltransferase/poly(A) polymerase family.</text>
</comment>
<reference evidence="8 9" key="1">
    <citation type="journal article" date="2023" name="Hortic Res">
        <title>The complete reference genome for grapevine (Vitis vinifera L.) genetics and breeding.</title>
        <authorList>
            <person name="Shi X."/>
            <person name="Cao S."/>
            <person name="Wang X."/>
            <person name="Huang S."/>
            <person name="Wang Y."/>
            <person name="Liu Z."/>
            <person name="Liu W."/>
            <person name="Leng X."/>
            <person name="Peng Y."/>
            <person name="Wang N."/>
            <person name="Wang Y."/>
            <person name="Ma Z."/>
            <person name="Xu X."/>
            <person name="Zhang F."/>
            <person name="Xue H."/>
            <person name="Zhong H."/>
            <person name="Wang Y."/>
            <person name="Zhang K."/>
            <person name="Velt A."/>
            <person name="Avia K."/>
            <person name="Holtgrawe D."/>
            <person name="Grimplet J."/>
            <person name="Matus J.T."/>
            <person name="Ware D."/>
            <person name="Wu X."/>
            <person name="Wang H."/>
            <person name="Liu C."/>
            <person name="Fang Y."/>
            <person name="Rustenholz C."/>
            <person name="Cheng Z."/>
            <person name="Xiao H."/>
            <person name="Zhou Y."/>
        </authorList>
    </citation>
    <scope>NUCLEOTIDE SEQUENCE [LARGE SCALE GENOMIC DNA]</scope>
    <source>
        <strain evidence="9">cv. Pinot noir / PN40024</strain>
        <tissue evidence="8">Leaf</tissue>
    </source>
</reference>
<keyword evidence="9" id="KW-1185">Reference proteome</keyword>
<evidence type="ECO:0000256" key="5">
    <source>
        <dbReference type="SAM" id="MobiDB-lite"/>
    </source>
</evidence>
<evidence type="ECO:0000256" key="4">
    <source>
        <dbReference type="RuleBase" id="RU003953"/>
    </source>
</evidence>
<keyword evidence="4" id="KW-0694">RNA-binding</keyword>
<dbReference type="SUPFAM" id="SSF81301">
    <property type="entry name" value="Nucleotidyltransferase"/>
    <property type="match status" value="1"/>
</dbReference>
<dbReference type="Pfam" id="PF01743">
    <property type="entry name" value="PolyA_pol"/>
    <property type="match status" value="1"/>
</dbReference>
<evidence type="ECO:0000259" key="7">
    <source>
        <dbReference type="Pfam" id="PF12627"/>
    </source>
</evidence>
<evidence type="ECO:0008006" key="10">
    <source>
        <dbReference type="Google" id="ProtNLM"/>
    </source>
</evidence>
<dbReference type="PANTHER" id="PTHR43051:SF1">
    <property type="entry name" value="POLYNUCLEOTIDE ADENYLYLTRANSFERASE FAMILY PROTEIN"/>
    <property type="match status" value="1"/>
</dbReference>
<evidence type="ECO:0000313" key="9">
    <source>
        <dbReference type="Proteomes" id="UP001227230"/>
    </source>
</evidence>
<evidence type="ECO:0000256" key="3">
    <source>
        <dbReference type="ARBA" id="ARBA00022741"/>
    </source>
</evidence>
<dbReference type="InterPro" id="IPR032828">
    <property type="entry name" value="PolyA_RNA-bd"/>
</dbReference>
<evidence type="ECO:0000313" key="8">
    <source>
        <dbReference type="EMBL" id="WJZ86336.1"/>
    </source>
</evidence>
<dbReference type="InterPro" id="IPR002646">
    <property type="entry name" value="PolA_pol_head_dom"/>
</dbReference>
<feature type="compositionally biased region" description="Basic and acidic residues" evidence="5">
    <location>
        <begin position="663"/>
        <end position="674"/>
    </location>
</feature>
<evidence type="ECO:0000256" key="2">
    <source>
        <dbReference type="ARBA" id="ARBA00022679"/>
    </source>
</evidence>
<dbReference type="SUPFAM" id="SSF81891">
    <property type="entry name" value="Poly A polymerase C-terminal region-like"/>
    <property type="match status" value="1"/>
</dbReference>
<sequence length="688" mass="78606">MALTLKASNGFVSRIRALFKLQRFSHAIVDGGLQPQFHRDMGSDSNSIPEQCQIDMSKWKKLDSRTFGITRSMISSPSWVVLKLLQREGFEAYLVGGCVRDLILNKTPKDFDVITTAKLKQIKKRFRRAQIVGRRFPICRVHVKGSVIEVSSFETVAKHGEEKEKVSFSQMPSGCDESDFNRWRNCMHRDFTINSLFFDPFVNKIYDYANGMKDLRSLKLRTLIPAQLSFKEDCARMLRGLRIAARLGLSFSRETETAIRSLASSVKSLDKSRIMLELNYMLSYGSAKPSLCLLWRFNLLDILLPFHGAYLAQQATEPSAQHSMMFMKLFFNLDKLVTCDRPCDCSLWVGLLAFHMALVNKPQDASVVWTLSSVLYHGKWTEGVKFARKHALAPISFSPEILVECDSKSDEELAERVSELASLVQDCAISSTKTGDLSASMSDYPDYPCSGLVFVQKRMAERVAHIFNVLVNGIESYKEGRESPEIDYYLLGKGDLRETRFVLGKVIMDTMSSGLVQMGTEVLEEKNQLHMSYNEQKPEALEQDCHPILYEVVKHLVVAKEDKKRSLSSFNPELQQERGKKQKLVDIEFDPLEQEIAKEKQKEKNNKHQEIAKKQEMAENEQHQEMAKKHLKMVGKENLQKSAKRQDKVAKNSHLPQQKLARKQNEQHKLEEAVNQKPSRPSLSSLFK</sequence>
<dbReference type="Proteomes" id="UP001227230">
    <property type="component" value="Chromosome 4"/>
</dbReference>
<name>A0ABY9BV56_VITVI</name>
<dbReference type="Pfam" id="PF12627">
    <property type="entry name" value="PolyA_pol_RNAbd"/>
    <property type="match status" value="1"/>
</dbReference>
<feature type="domain" description="Poly A polymerase head" evidence="6">
    <location>
        <begin position="92"/>
        <end position="221"/>
    </location>
</feature>
<feature type="compositionally biased region" description="Basic and acidic residues" evidence="5">
    <location>
        <begin position="599"/>
        <end position="650"/>
    </location>
</feature>
<dbReference type="InterPro" id="IPR043519">
    <property type="entry name" value="NT_sf"/>
</dbReference>
<accession>A0ABY9BV56</accession>
<dbReference type="Gene3D" id="3.30.460.10">
    <property type="entry name" value="Beta Polymerase, domain 2"/>
    <property type="match status" value="1"/>
</dbReference>
<dbReference type="InterPro" id="IPR052191">
    <property type="entry name" value="tRNA_ntf/polyA_polymerase_I"/>
</dbReference>
<dbReference type="EMBL" id="CP126651">
    <property type="protein sequence ID" value="WJZ86336.1"/>
    <property type="molecule type" value="Genomic_DNA"/>
</dbReference>
<feature type="region of interest" description="Disordered" evidence="5">
    <location>
        <begin position="599"/>
        <end position="688"/>
    </location>
</feature>
<feature type="compositionally biased region" description="Polar residues" evidence="5">
    <location>
        <begin position="676"/>
        <end position="688"/>
    </location>
</feature>
<dbReference type="CDD" id="cd05398">
    <property type="entry name" value="NT_ClassII-CCAase"/>
    <property type="match status" value="1"/>
</dbReference>
<dbReference type="PANTHER" id="PTHR43051">
    <property type="entry name" value="POLYNUCLEOTIDE ADENYLYLTRANSFERASE FAMILY PROTEIN"/>
    <property type="match status" value="1"/>
</dbReference>
<keyword evidence="2 4" id="KW-0808">Transferase</keyword>
<organism evidence="8 9">
    <name type="scientific">Vitis vinifera</name>
    <name type="common">Grape</name>
    <dbReference type="NCBI Taxonomy" id="29760"/>
    <lineage>
        <taxon>Eukaryota</taxon>
        <taxon>Viridiplantae</taxon>
        <taxon>Streptophyta</taxon>
        <taxon>Embryophyta</taxon>
        <taxon>Tracheophyta</taxon>
        <taxon>Spermatophyta</taxon>
        <taxon>Magnoliopsida</taxon>
        <taxon>eudicotyledons</taxon>
        <taxon>Gunneridae</taxon>
        <taxon>Pentapetalae</taxon>
        <taxon>rosids</taxon>
        <taxon>Vitales</taxon>
        <taxon>Vitaceae</taxon>
        <taxon>Viteae</taxon>
        <taxon>Vitis</taxon>
    </lineage>
</organism>
<keyword evidence="3" id="KW-0547">Nucleotide-binding</keyword>
<evidence type="ECO:0000256" key="1">
    <source>
        <dbReference type="ARBA" id="ARBA00007265"/>
    </source>
</evidence>